<dbReference type="EMBL" id="SOFG01000018">
    <property type="protein sequence ID" value="TFB85352.1"/>
    <property type="molecule type" value="Genomic_DNA"/>
</dbReference>
<comment type="similarity">
    <text evidence="2">Belongs to the binding-protein-dependent transport system permease family. FecCD subfamily.</text>
</comment>
<evidence type="ECO:0000256" key="6">
    <source>
        <dbReference type="ARBA" id="ARBA00022989"/>
    </source>
</evidence>
<evidence type="ECO:0000256" key="1">
    <source>
        <dbReference type="ARBA" id="ARBA00004651"/>
    </source>
</evidence>
<dbReference type="InterPro" id="IPR037294">
    <property type="entry name" value="ABC_BtuC-like"/>
</dbReference>
<organism evidence="10 11">
    <name type="scientific">Cryobacterium algoricola</name>
    <dbReference type="NCBI Taxonomy" id="1259183"/>
    <lineage>
        <taxon>Bacteria</taxon>
        <taxon>Bacillati</taxon>
        <taxon>Actinomycetota</taxon>
        <taxon>Actinomycetes</taxon>
        <taxon>Micrococcales</taxon>
        <taxon>Microbacteriaceae</taxon>
        <taxon>Cryobacterium</taxon>
    </lineage>
</organism>
<feature type="transmembrane region" description="Helical" evidence="9">
    <location>
        <begin position="235"/>
        <end position="259"/>
    </location>
</feature>
<dbReference type="CDD" id="cd06550">
    <property type="entry name" value="TM_ABC_iron-siderophores_like"/>
    <property type="match status" value="1"/>
</dbReference>
<dbReference type="PANTHER" id="PTHR30472:SF24">
    <property type="entry name" value="FERRIC ENTEROBACTIN TRANSPORT SYSTEM PERMEASE PROTEIN FEPG"/>
    <property type="match status" value="1"/>
</dbReference>
<dbReference type="Proteomes" id="UP000297608">
    <property type="component" value="Unassembled WGS sequence"/>
</dbReference>
<sequence>MTPRSPHTAPAAPADLAERRRSSPGSPVHQGASAEAAILGAARGARRRTERRVVIVLAAALLVVAALSLSVGSYSLSVPDLLRTLAGQGTGAENFIVLTLRLPRVVLALLTGIAFALSGALFQTVLRNPLASPDIVGVTGGASAAAVLGMLVLGFGSLATAFAAFGGAILVATVIYLLAWRGRSGGAGGIAGYRFVLIGVGVAFMVQGLIGYLLTRAQLRDAQDALTWLVGSVSGAAWPEIAVVAVGLAVLLPIVWMLAPRLRALQLGDDLATSLGVGAERNRLGLLIVAVALAALATAMVGPLAFVAFVSAPIARRLAGTGGLSLVPAALVGALIVSAADFAAQHLLPGGLQLPAGVVTGAIGAPYLLWLLATGAAGGSGSARDSTEGIR</sequence>
<dbReference type="PANTHER" id="PTHR30472">
    <property type="entry name" value="FERRIC ENTEROBACTIN TRANSPORT SYSTEM PERMEASE PROTEIN"/>
    <property type="match status" value="1"/>
</dbReference>
<feature type="transmembrane region" description="Helical" evidence="9">
    <location>
        <begin position="135"/>
        <end position="155"/>
    </location>
</feature>
<evidence type="ECO:0000256" key="2">
    <source>
        <dbReference type="ARBA" id="ARBA00007935"/>
    </source>
</evidence>
<keyword evidence="6 9" id="KW-1133">Transmembrane helix</keyword>
<keyword evidence="5 9" id="KW-0812">Transmembrane</keyword>
<feature type="transmembrane region" description="Helical" evidence="9">
    <location>
        <begin position="53"/>
        <end position="76"/>
    </location>
</feature>
<keyword evidence="4" id="KW-1003">Cell membrane</keyword>
<feature type="transmembrane region" description="Helical" evidence="9">
    <location>
        <begin position="105"/>
        <end position="123"/>
    </location>
</feature>
<feature type="transmembrane region" description="Helical" evidence="9">
    <location>
        <begin position="352"/>
        <end position="373"/>
    </location>
</feature>
<evidence type="ECO:0000256" key="8">
    <source>
        <dbReference type="SAM" id="MobiDB-lite"/>
    </source>
</evidence>
<gene>
    <name evidence="10" type="ORF">E3O44_14335</name>
</gene>
<reference evidence="10 11" key="1">
    <citation type="submission" date="2019-03" db="EMBL/GenBank/DDBJ databases">
        <title>Genomics of glacier-inhabiting Cryobacterium strains.</title>
        <authorList>
            <person name="Liu Q."/>
            <person name="Xin Y.-H."/>
        </authorList>
    </citation>
    <scope>NUCLEOTIDE SEQUENCE [LARGE SCALE GENOMIC DNA]</scope>
    <source>
        <strain evidence="10 11">MDB2-B</strain>
    </source>
</reference>
<evidence type="ECO:0000256" key="5">
    <source>
        <dbReference type="ARBA" id="ARBA00022692"/>
    </source>
</evidence>
<evidence type="ECO:0000313" key="10">
    <source>
        <dbReference type="EMBL" id="TFB85352.1"/>
    </source>
</evidence>
<keyword evidence="3" id="KW-0813">Transport</keyword>
<proteinExistence type="inferred from homology"/>
<name>A0ABY2IDH4_9MICO</name>
<feature type="transmembrane region" description="Helical" evidence="9">
    <location>
        <begin position="191"/>
        <end position="215"/>
    </location>
</feature>
<feature type="transmembrane region" description="Helical" evidence="9">
    <location>
        <begin position="318"/>
        <end position="340"/>
    </location>
</feature>
<comment type="subcellular location">
    <subcellularLocation>
        <location evidence="1">Cell membrane</location>
        <topology evidence="1">Multi-pass membrane protein</topology>
    </subcellularLocation>
</comment>
<accession>A0ABY2IDH4</accession>
<evidence type="ECO:0000256" key="4">
    <source>
        <dbReference type="ARBA" id="ARBA00022475"/>
    </source>
</evidence>
<dbReference type="SUPFAM" id="SSF81345">
    <property type="entry name" value="ABC transporter involved in vitamin B12 uptake, BtuC"/>
    <property type="match status" value="1"/>
</dbReference>
<dbReference type="RefSeq" id="WP_134535454.1">
    <property type="nucleotide sequence ID" value="NZ_SOFG01000018.1"/>
</dbReference>
<evidence type="ECO:0000256" key="7">
    <source>
        <dbReference type="ARBA" id="ARBA00023136"/>
    </source>
</evidence>
<evidence type="ECO:0000256" key="3">
    <source>
        <dbReference type="ARBA" id="ARBA00022448"/>
    </source>
</evidence>
<keyword evidence="11" id="KW-1185">Reference proteome</keyword>
<dbReference type="Pfam" id="PF01032">
    <property type="entry name" value="FecCD"/>
    <property type="match status" value="1"/>
</dbReference>
<comment type="caution">
    <text evidence="10">The sequence shown here is derived from an EMBL/GenBank/DDBJ whole genome shotgun (WGS) entry which is preliminary data.</text>
</comment>
<feature type="region of interest" description="Disordered" evidence="8">
    <location>
        <begin position="1"/>
        <end position="32"/>
    </location>
</feature>
<keyword evidence="7 9" id="KW-0472">Membrane</keyword>
<dbReference type="Gene3D" id="1.10.3470.10">
    <property type="entry name" value="ABC transporter involved in vitamin B12 uptake, BtuC"/>
    <property type="match status" value="1"/>
</dbReference>
<evidence type="ECO:0000256" key="9">
    <source>
        <dbReference type="SAM" id="Phobius"/>
    </source>
</evidence>
<feature type="transmembrane region" description="Helical" evidence="9">
    <location>
        <begin position="284"/>
        <end position="312"/>
    </location>
</feature>
<protein>
    <submittedName>
        <fullName evidence="10">Iron ABC transporter permease</fullName>
    </submittedName>
</protein>
<evidence type="ECO:0000313" key="11">
    <source>
        <dbReference type="Proteomes" id="UP000297608"/>
    </source>
</evidence>
<dbReference type="InterPro" id="IPR000522">
    <property type="entry name" value="ABC_transptr_permease_BtuC"/>
</dbReference>
<feature type="transmembrane region" description="Helical" evidence="9">
    <location>
        <begin position="161"/>
        <end position="179"/>
    </location>
</feature>